<accession>A0AA38LEV1</accession>
<dbReference type="Proteomes" id="UP000824469">
    <property type="component" value="Unassembled WGS sequence"/>
</dbReference>
<feature type="non-terminal residue" evidence="1">
    <location>
        <position position="1"/>
    </location>
</feature>
<dbReference type="EMBL" id="JAHRHJ020000004">
    <property type="protein sequence ID" value="KAH9319310.1"/>
    <property type="molecule type" value="Genomic_DNA"/>
</dbReference>
<evidence type="ECO:0000313" key="2">
    <source>
        <dbReference type="Proteomes" id="UP000824469"/>
    </source>
</evidence>
<gene>
    <name evidence="1" type="ORF">KI387_021079</name>
</gene>
<keyword evidence="2" id="KW-1185">Reference proteome</keyword>
<evidence type="ECO:0000313" key="1">
    <source>
        <dbReference type="EMBL" id="KAH9319310.1"/>
    </source>
</evidence>
<reference evidence="1 2" key="1">
    <citation type="journal article" date="2021" name="Nat. Plants">
        <title>The Taxus genome provides insights into paclitaxel biosynthesis.</title>
        <authorList>
            <person name="Xiong X."/>
            <person name="Gou J."/>
            <person name="Liao Q."/>
            <person name="Li Y."/>
            <person name="Zhou Q."/>
            <person name="Bi G."/>
            <person name="Li C."/>
            <person name="Du R."/>
            <person name="Wang X."/>
            <person name="Sun T."/>
            <person name="Guo L."/>
            <person name="Liang H."/>
            <person name="Lu P."/>
            <person name="Wu Y."/>
            <person name="Zhang Z."/>
            <person name="Ro D.K."/>
            <person name="Shang Y."/>
            <person name="Huang S."/>
            <person name="Yan J."/>
        </authorList>
    </citation>
    <scope>NUCLEOTIDE SEQUENCE [LARGE SCALE GENOMIC DNA]</scope>
    <source>
        <strain evidence="1">Ta-2019</strain>
    </source>
</reference>
<feature type="non-terminal residue" evidence="1">
    <location>
        <position position="59"/>
    </location>
</feature>
<sequence>IRMGGDDVNASTTIDHNALDAYIIDKDRDEQSGVGVIGLKGSDLSSFAKLGWSLGKWVK</sequence>
<protein>
    <submittedName>
        <fullName evidence="1">Uncharacterized protein</fullName>
    </submittedName>
</protein>
<name>A0AA38LEV1_TAXCH</name>
<comment type="caution">
    <text evidence="1">The sequence shown here is derived from an EMBL/GenBank/DDBJ whole genome shotgun (WGS) entry which is preliminary data.</text>
</comment>
<organism evidence="1 2">
    <name type="scientific">Taxus chinensis</name>
    <name type="common">Chinese yew</name>
    <name type="synonym">Taxus wallichiana var. chinensis</name>
    <dbReference type="NCBI Taxonomy" id="29808"/>
    <lineage>
        <taxon>Eukaryota</taxon>
        <taxon>Viridiplantae</taxon>
        <taxon>Streptophyta</taxon>
        <taxon>Embryophyta</taxon>
        <taxon>Tracheophyta</taxon>
        <taxon>Spermatophyta</taxon>
        <taxon>Pinopsida</taxon>
        <taxon>Pinidae</taxon>
        <taxon>Conifers II</taxon>
        <taxon>Cupressales</taxon>
        <taxon>Taxaceae</taxon>
        <taxon>Taxus</taxon>
    </lineage>
</organism>
<dbReference type="AlphaFoldDB" id="A0AA38LEV1"/>
<proteinExistence type="predicted"/>